<dbReference type="GO" id="GO:0005829">
    <property type="term" value="C:cytosol"/>
    <property type="evidence" value="ECO:0007669"/>
    <property type="project" value="TreeGrafter"/>
</dbReference>
<dbReference type="SUPFAM" id="SSF56214">
    <property type="entry name" value="4'-phosphopantetheinyl transferase"/>
    <property type="match status" value="2"/>
</dbReference>
<keyword evidence="4" id="KW-0479">Metal-binding</keyword>
<dbReference type="InterPro" id="IPR037143">
    <property type="entry name" value="4-PPantetheinyl_Trfase_dom_sf"/>
</dbReference>
<dbReference type="GO" id="GO:0000287">
    <property type="term" value="F:magnesium ion binding"/>
    <property type="evidence" value="ECO:0007669"/>
    <property type="project" value="InterPro"/>
</dbReference>
<evidence type="ECO:0000313" key="9">
    <source>
        <dbReference type="EMBL" id="MBN8251050.1"/>
    </source>
</evidence>
<dbReference type="PANTHER" id="PTHR12215">
    <property type="entry name" value="PHOSPHOPANTETHEINE TRANSFERASE"/>
    <property type="match status" value="1"/>
</dbReference>
<keyword evidence="6" id="KW-0045">Antibiotic biosynthesis</keyword>
<organism evidence="9 10">
    <name type="scientific">Priestia flexa</name>
    <dbReference type="NCBI Taxonomy" id="86664"/>
    <lineage>
        <taxon>Bacteria</taxon>
        <taxon>Bacillati</taxon>
        <taxon>Bacillota</taxon>
        <taxon>Bacilli</taxon>
        <taxon>Bacillales</taxon>
        <taxon>Bacillaceae</taxon>
        <taxon>Priestia</taxon>
    </lineage>
</organism>
<reference evidence="9" key="1">
    <citation type="submission" date="2020-12" db="EMBL/GenBank/DDBJ databases">
        <title>PHA producing bacteria isolated from mangrove.</title>
        <authorList>
            <person name="Zheng W."/>
            <person name="Yu S."/>
            <person name="Huang Y."/>
        </authorList>
    </citation>
    <scope>NUCLEOTIDE SEQUENCE</scope>
    <source>
        <strain evidence="9">GN22-4</strain>
    </source>
</reference>
<accession>A0A8I1MEP9</accession>
<dbReference type="Pfam" id="PF01648">
    <property type="entry name" value="ACPS"/>
    <property type="match status" value="1"/>
</dbReference>
<feature type="domain" description="4'-phosphopantetheinyl transferase N-terminal" evidence="8">
    <location>
        <begin position="3"/>
        <end position="74"/>
    </location>
</feature>
<evidence type="ECO:0000256" key="6">
    <source>
        <dbReference type="ARBA" id="ARBA00023194"/>
    </source>
</evidence>
<evidence type="ECO:0000313" key="10">
    <source>
        <dbReference type="Proteomes" id="UP000664578"/>
    </source>
</evidence>
<dbReference type="EMBL" id="JAEMWV010000002">
    <property type="protein sequence ID" value="MBN8251050.1"/>
    <property type="molecule type" value="Genomic_DNA"/>
</dbReference>
<comment type="caution">
    <text evidence="9">The sequence shown here is derived from an EMBL/GenBank/DDBJ whole genome shotgun (WGS) entry which is preliminary data.</text>
</comment>
<dbReference type="NCBIfam" id="TIGR00556">
    <property type="entry name" value="pantethn_trn"/>
    <property type="match status" value="1"/>
</dbReference>
<protein>
    <submittedName>
        <fullName evidence="9">4'-phosphopantetheinyl transferase superfamily protein</fullName>
    </submittedName>
</protein>
<gene>
    <name evidence="9" type="ORF">JF537_05570</name>
</gene>
<feature type="domain" description="4'-phosphopantetheinyl transferase" evidence="7">
    <location>
        <begin position="78"/>
        <end position="182"/>
    </location>
</feature>
<dbReference type="InterPro" id="IPR004568">
    <property type="entry name" value="Ppantetheine-prot_Trfase_dom"/>
</dbReference>
<comment type="similarity">
    <text evidence="2">Belongs to the P-Pant transferase superfamily. Gsp/Sfp/HetI/AcpT family.</text>
</comment>
<dbReference type="GO" id="GO:0008897">
    <property type="term" value="F:holo-[acyl-carrier-protein] synthase activity"/>
    <property type="evidence" value="ECO:0007669"/>
    <property type="project" value="InterPro"/>
</dbReference>
<dbReference type="InterPro" id="IPR050559">
    <property type="entry name" value="P-Pant_transferase_sf"/>
</dbReference>
<dbReference type="GO" id="GO:0006633">
    <property type="term" value="P:fatty acid biosynthetic process"/>
    <property type="evidence" value="ECO:0007669"/>
    <property type="project" value="InterPro"/>
</dbReference>
<evidence type="ECO:0000256" key="2">
    <source>
        <dbReference type="ARBA" id="ARBA00010990"/>
    </source>
</evidence>
<dbReference type="GO" id="GO:0019878">
    <property type="term" value="P:lysine biosynthetic process via aminoadipic acid"/>
    <property type="evidence" value="ECO:0007669"/>
    <property type="project" value="TreeGrafter"/>
</dbReference>
<evidence type="ECO:0000256" key="3">
    <source>
        <dbReference type="ARBA" id="ARBA00022679"/>
    </source>
</evidence>
<dbReference type="AlphaFoldDB" id="A0A8I1MEP9"/>
<dbReference type="InterPro" id="IPR055066">
    <property type="entry name" value="AASDHPPT_N"/>
</dbReference>
<evidence type="ECO:0000256" key="4">
    <source>
        <dbReference type="ARBA" id="ARBA00022723"/>
    </source>
</evidence>
<evidence type="ECO:0000256" key="1">
    <source>
        <dbReference type="ARBA" id="ARBA00001946"/>
    </source>
</evidence>
<dbReference type="Gene3D" id="3.90.470.20">
    <property type="entry name" value="4'-phosphopantetheinyl transferase domain"/>
    <property type="match status" value="2"/>
</dbReference>
<sequence>MAKQKQIKRFFHLEDSYRTAIGELLVRYGLYRKYNVIPKELTFHKNKYGKPFVPEYPDFQYNISHSGEFVVCAVHDKSVGVDIEKVQSIDMNIAKGFFTEEEYKEVIKESENKITAFYRVWTLKESYIKATGEGMSRPLTSFQIQGKDEEPITAIDTVKNKPIKNICFKQQNIGDSYQLSVCAYEPCNVSQLIHLSLSDLCHKLKILC</sequence>
<dbReference type="PANTHER" id="PTHR12215:SF10">
    <property type="entry name" value="L-AMINOADIPATE-SEMIALDEHYDE DEHYDROGENASE-PHOSPHOPANTETHEINYL TRANSFERASE"/>
    <property type="match status" value="1"/>
</dbReference>
<evidence type="ECO:0000259" key="8">
    <source>
        <dbReference type="Pfam" id="PF22624"/>
    </source>
</evidence>
<dbReference type="GO" id="GO:0017000">
    <property type="term" value="P:antibiotic biosynthetic process"/>
    <property type="evidence" value="ECO:0007669"/>
    <property type="project" value="UniProtKB-KW"/>
</dbReference>
<comment type="cofactor">
    <cofactor evidence="1">
        <name>Mg(2+)</name>
        <dbReference type="ChEBI" id="CHEBI:18420"/>
    </cofactor>
</comment>
<dbReference type="Pfam" id="PF22624">
    <property type="entry name" value="AASDHPPT_N"/>
    <property type="match status" value="1"/>
</dbReference>
<keyword evidence="5" id="KW-0460">Magnesium</keyword>
<proteinExistence type="inferred from homology"/>
<keyword evidence="3 9" id="KW-0808">Transferase</keyword>
<evidence type="ECO:0000259" key="7">
    <source>
        <dbReference type="Pfam" id="PF01648"/>
    </source>
</evidence>
<evidence type="ECO:0000256" key="5">
    <source>
        <dbReference type="ARBA" id="ARBA00022842"/>
    </source>
</evidence>
<dbReference type="InterPro" id="IPR008278">
    <property type="entry name" value="4-PPantetheinyl_Trfase_dom"/>
</dbReference>
<name>A0A8I1MEP9_9BACI</name>
<dbReference type="Proteomes" id="UP000664578">
    <property type="component" value="Unassembled WGS sequence"/>
</dbReference>